<feature type="binding site" evidence="7">
    <location>
        <begin position="366"/>
        <end position="367"/>
    </location>
    <ligand>
        <name>substrate</name>
    </ligand>
</feature>
<dbReference type="PIRSF" id="PIRSF005536">
    <property type="entry name" value="Agal"/>
    <property type="match status" value="1"/>
</dbReference>
<feature type="binding site" evidence="7">
    <location>
        <position position="443"/>
    </location>
    <ligand>
        <name>substrate</name>
    </ligand>
</feature>
<keyword evidence="3 5" id="KW-0378">Hydrolase</keyword>
<dbReference type="AlphaFoldDB" id="A0A0R1KKP1"/>
<feature type="binding site" evidence="7">
    <location>
        <position position="548"/>
    </location>
    <ligand>
        <name>substrate</name>
    </ligand>
</feature>
<sequence length="732" mass="83070">MAILINDDKKIFTLQTRNSTYQMKVGDFGYLYHLYYGKRIDHQDLSYLLYDGPSHFAPYPYESKNRVGSLTLMPQEFPTVGTGDLGSVALDVENADGTRIIDLKYKGYEVLDGKYSLTELPSFYAHDNDAQTLKITLVDVVSDIEVELYYGVFEDKDVITRAVVISNLSENAIQIKKAQSLSLDLISGQYDLIHFHGRWADERNFERVPLTHNVTTFGSDYGISSAKENPGFILLDKNTTEETGNCYGFNLVYSGNFQATAELGTLEQSRITLGLGDNEFSWQLDPGAMFEAPEAIMSFSSTGLTQLSHNFHDAIRENLCRNKYINGPRPVLINNWEATYFDFTGKKLLEIATAAKDIGANLFVMDDGWFGKRSDDNSSLGDWFVNEQKLGCSLNELVTKINTLGMEFGIWFEPEMVNEDSELYNAHPDWVLNFPQRKPLLSRGQMVLDMSKEAVQNYLFDRISDVLDSANVSYIKWDMNRPITEWYSKSLTDKRQGELQHRYVLGLYKLLGRLTRRYPDVLFEGCSSGGARFDLGMLAYEPQIWTSDNTDAINRLKIQYGTSFFYPISTMGSHISASPNHQNGRVTPFETRANVAMAGTFGYELDVTKMSDADKKQAKTYTDFYKRVQEMTFNGDYYRLVSPFDRNNDVMAWQIVSKDKSQSLVTIVATDVVGNPPFVYIKLRGLKSDAKYKIKNHIYSGDALMNAGLKLMQPKGNYPSEQIYIEEASNSK</sequence>
<dbReference type="PATRIC" id="fig|1423788.3.peg.1150"/>
<protein>
    <recommendedName>
        <fullName evidence="2 5">Alpha-galactosidase</fullName>
        <ecNumber evidence="2 5">3.2.1.22</ecNumber>
    </recommendedName>
</protein>
<dbReference type="EC" id="3.2.1.22" evidence="2 5"/>
<feature type="active site" description="Nucleophile" evidence="6">
    <location>
        <position position="478"/>
    </location>
</feature>
<evidence type="ECO:0000256" key="2">
    <source>
        <dbReference type="ARBA" id="ARBA00012755"/>
    </source>
</evidence>
<evidence type="ECO:0000313" key="11">
    <source>
        <dbReference type="Proteomes" id="UP000051515"/>
    </source>
</evidence>
<evidence type="ECO:0000313" key="10">
    <source>
        <dbReference type="EMBL" id="KRK84110.1"/>
    </source>
</evidence>
<evidence type="ECO:0000256" key="6">
    <source>
        <dbReference type="PIRSR" id="PIRSR005536-1"/>
    </source>
</evidence>
<dbReference type="FunFam" id="3.20.20.70:FF:000118">
    <property type="entry name" value="Alpha-galactosidase"/>
    <property type="match status" value="1"/>
</dbReference>
<evidence type="ECO:0000256" key="4">
    <source>
        <dbReference type="ARBA" id="ARBA00023295"/>
    </source>
</evidence>
<dbReference type="InterPro" id="IPR031704">
    <property type="entry name" value="Glyco_hydro_36_N"/>
</dbReference>
<organism evidence="10 11">
    <name type="scientific">Companilactobacillus bobalius DSM 19674</name>
    <dbReference type="NCBI Taxonomy" id="1423788"/>
    <lineage>
        <taxon>Bacteria</taxon>
        <taxon>Bacillati</taxon>
        <taxon>Bacillota</taxon>
        <taxon>Bacilli</taxon>
        <taxon>Lactobacillales</taxon>
        <taxon>Lactobacillaceae</taxon>
        <taxon>Companilactobacillus</taxon>
        <taxon>Companilactobacillus bobalius</taxon>
    </lineage>
</organism>
<evidence type="ECO:0000259" key="8">
    <source>
        <dbReference type="Pfam" id="PF16874"/>
    </source>
</evidence>
<feature type="domain" description="Glycosyl hydrolase family 36 N-terminal" evidence="9">
    <location>
        <begin position="29"/>
        <end position="284"/>
    </location>
</feature>
<dbReference type="EMBL" id="AZDY01000029">
    <property type="protein sequence ID" value="KRK84110.1"/>
    <property type="molecule type" value="Genomic_DNA"/>
</dbReference>
<dbReference type="InterPro" id="IPR038417">
    <property type="entry name" value="Alpga-gal_N_sf"/>
</dbReference>
<evidence type="ECO:0000256" key="5">
    <source>
        <dbReference type="PIRNR" id="PIRNR005536"/>
    </source>
</evidence>
<comment type="caution">
    <text evidence="10">The sequence shown here is derived from an EMBL/GenBank/DDBJ whole genome shotgun (WGS) entry which is preliminary data.</text>
</comment>
<dbReference type="Pfam" id="PF16875">
    <property type="entry name" value="Glyco_hydro_36N"/>
    <property type="match status" value="1"/>
</dbReference>
<keyword evidence="4 5" id="KW-0326">Glycosidase</keyword>
<dbReference type="Pfam" id="PF02065">
    <property type="entry name" value="Melibiase"/>
    <property type="match status" value="1"/>
</dbReference>
<accession>A0A0R1KKP1</accession>
<dbReference type="PANTHER" id="PTHR43053">
    <property type="entry name" value="GLYCOSIDASE FAMILY 31"/>
    <property type="match status" value="1"/>
</dbReference>
<feature type="binding site" evidence="7">
    <location>
        <position position="199"/>
    </location>
    <ligand>
        <name>substrate</name>
    </ligand>
</feature>
<feature type="binding site" evidence="7">
    <location>
        <position position="526"/>
    </location>
    <ligand>
        <name>substrate</name>
    </ligand>
</feature>
<feature type="active site" description="Proton donor" evidence="6">
    <location>
        <position position="548"/>
    </location>
</feature>
<dbReference type="Pfam" id="PF16874">
    <property type="entry name" value="Glyco_hydro_36C"/>
    <property type="match status" value="1"/>
</dbReference>
<dbReference type="Gene3D" id="2.70.98.60">
    <property type="entry name" value="alpha-galactosidase from lactobacil brevis"/>
    <property type="match status" value="1"/>
</dbReference>
<reference evidence="10 11" key="1">
    <citation type="journal article" date="2015" name="Genome Announc.">
        <title>Expanding the biotechnology potential of lactobacilli through comparative genomics of 213 strains and associated genera.</title>
        <authorList>
            <person name="Sun Z."/>
            <person name="Harris H.M."/>
            <person name="McCann A."/>
            <person name="Guo C."/>
            <person name="Argimon S."/>
            <person name="Zhang W."/>
            <person name="Yang X."/>
            <person name="Jeffery I.B."/>
            <person name="Cooney J.C."/>
            <person name="Kagawa T.F."/>
            <person name="Liu W."/>
            <person name="Song Y."/>
            <person name="Salvetti E."/>
            <person name="Wrobel A."/>
            <person name="Rasinkangas P."/>
            <person name="Parkhill J."/>
            <person name="Rea M.C."/>
            <person name="O'Sullivan O."/>
            <person name="Ritari J."/>
            <person name="Douillard F.P."/>
            <person name="Paul Ross R."/>
            <person name="Yang R."/>
            <person name="Briner A.E."/>
            <person name="Felis G.E."/>
            <person name="de Vos W.M."/>
            <person name="Barrangou R."/>
            <person name="Klaenhammer T.R."/>
            <person name="Caufield P.W."/>
            <person name="Cui Y."/>
            <person name="Zhang H."/>
            <person name="O'Toole P.W."/>
        </authorList>
    </citation>
    <scope>NUCLEOTIDE SEQUENCE [LARGE SCALE GENOMIC DNA]</scope>
    <source>
        <strain evidence="10 11">DSM 19674</strain>
    </source>
</reference>
<dbReference type="PANTHER" id="PTHR43053:SF3">
    <property type="entry name" value="ALPHA-GALACTOSIDASE C-RELATED"/>
    <property type="match status" value="1"/>
</dbReference>
<dbReference type="CDD" id="cd14791">
    <property type="entry name" value="GH36"/>
    <property type="match status" value="1"/>
</dbReference>
<feature type="binding site" evidence="7">
    <location>
        <begin position="476"/>
        <end position="480"/>
    </location>
    <ligand>
        <name>substrate</name>
    </ligand>
</feature>
<dbReference type="InterPro" id="IPR031705">
    <property type="entry name" value="Glyco_hydro_36_C"/>
</dbReference>
<dbReference type="GO" id="GO:0004557">
    <property type="term" value="F:alpha-galactosidase activity"/>
    <property type="evidence" value="ECO:0007669"/>
    <property type="project" value="UniProtKB-UniRule"/>
</dbReference>
<dbReference type="OrthoDB" id="9758822at2"/>
<dbReference type="Proteomes" id="UP000051515">
    <property type="component" value="Unassembled WGS sequence"/>
</dbReference>
<dbReference type="Gene3D" id="3.20.20.70">
    <property type="entry name" value="Aldolase class I"/>
    <property type="match status" value="1"/>
</dbReference>
<evidence type="ECO:0000256" key="3">
    <source>
        <dbReference type="ARBA" id="ARBA00022801"/>
    </source>
</evidence>
<dbReference type="InterPro" id="IPR002252">
    <property type="entry name" value="Glyco_hydro_36"/>
</dbReference>
<name>A0A0R1KKP1_9LACO</name>
<dbReference type="GO" id="GO:0016052">
    <property type="term" value="P:carbohydrate catabolic process"/>
    <property type="evidence" value="ECO:0007669"/>
    <property type="project" value="InterPro"/>
</dbReference>
<dbReference type="InterPro" id="IPR013785">
    <property type="entry name" value="Aldolase_TIM"/>
</dbReference>
<feature type="domain" description="Glycosyl hydrolase family 36 C-terminal" evidence="8">
    <location>
        <begin position="651"/>
        <end position="724"/>
    </location>
</feature>
<evidence type="ECO:0000259" key="9">
    <source>
        <dbReference type="Pfam" id="PF16875"/>
    </source>
</evidence>
<dbReference type="PRINTS" id="PR00743">
    <property type="entry name" value="GLHYDRLASE36"/>
</dbReference>
<gene>
    <name evidence="10" type="ORF">FC78_GL001118</name>
</gene>
<dbReference type="STRING" id="1423788.FC78_GL001118"/>
<dbReference type="InterPro" id="IPR050985">
    <property type="entry name" value="Alpha-glycosidase_related"/>
</dbReference>
<dbReference type="RefSeq" id="WP_056951204.1">
    <property type="nucleotide sequence ID" value="NZ_AZDY01000029.1"/>
</dbReference>
<dbReference type="InterPro" id="IPR013780">
    <property type="entry name" value="Glyco_hydro_b"/>
</dbReference>
<proteinExistence type="inferred from homology"/>
<comment type="catalytic activity">
    <reaction evidence="1 5">
        <text>Hydrolysis of terminal, non-reducing alpha-D-galactose residues in alpha-D-galactosides, including galactose oligosaccharides, galactomannans and galactolipids.</text>
        <dbReference type="EC" id="3.2.1.22"/>
    </reaction>
</comment>
<comment type="similarity">
    <text evidence="5">Belongs to the glycosyl hydrolase.</text>
</comment>
<evidence type="ECO:0000256" key="1">
    <source>
        <dbReference type="ARBA" id="ARBA00001255"/>
    </source>
</evidence>
<dbReference type="SUPFAM" id="SSF51445">
    <property type="entry name" value="(Trans)glycosidases"/>
    <property type="match status" value="1"/>
</dbReference>
<keyword evidence="11" id="KW-1185">Reference proteome</keyword>
<dbReference type="Gene3D" id="2.60.40.1180">
    <property type="entry name" value="Golgi alpha-mannosidase II"/>
    <property type="match status" value="1"/>
</dbReference>
<dbReference type="InterPro" id="IPR017853">
    <property type="entry name" value="GH"/>
</dbReference>
<evidence type="ECO:0000256" key="7">
    <source>
        <dbReference type="PIRSR" id="PIRSR005536-2"/>
    </source>
</evidence>